<evidence type="ECO:0000313" key="2">
    <source>
        <dbReference type="EMBL" id="MDY0395867.1"/>
    </source>
</evidence>
<gene>
    <name evidence="2" type="ORF">RWE15_17615</name>
</gene>
<dbReference type="Pfam" id="PF09350">
    <property type="entry name" value="DJC28_CD"/>
    <property type="match status" value="1"/>
</dbReference>
<dbReference type="EMBL" id="JAWDIP010000004">
    <property type="protein sequence ID" value="MDY0395867.1"/>
    <property type="molecule type" value="Genomic_DNA"/>
</dbReference>
<sequence>MNQKENREIDERLQYTDHLTEIIRQAERQGDFDNLKGKGKPLKLEKSYFANPYEKQLHKTMKENHVLPHWVKLGKEIDQEKELLSALQGKAYTRKMKQINKKNQRI</sequence>
<keyword evidence="3" id="KW-1185">Reference proteome</keyword>
<evidence type="ECO:0000259" key="1">
    <source>
        <dbReference type="Pfam" id="PF09350"/>
    </source>
</evidence>
<dbReference type="PANTHER" id="PTHR39158">
    <property type="entry name" value="OS08G0560600 PROTEIN"/>
    <property type="match status" value="1"/>
</dbReference>
<dbReference type="InterPro" id="IPR052573">
    <property type="entry name" value="DnaJ_C_subfamily_28"/>
</dbReference>
<dbReference type="PANTHER" id="PTHR39158:SF1">
    <property type="entry name" value="DNAJ HOMOLOG SUBFAMILY C MEMBER 28"/>
    <property type="match status" value="1"/>
</dbReference>
<comment type="caution">
    <text evidence="2">The sequence shown here is derived from an EMBL/GenBank/DDBJ whole genome shotgun (WGS) entry which is preliminary data.</text>
</comment>
<protein>
    <submittedName>
        <fullName evidence="2">DUF1992 domain-containing protein</fullName>
    </submittedName>
</protein>
<name>A0ABU5C949_9BACI</name>
<dbReference type="InterPro" id="IPR018961">
    <property type="entry name" value="DnaJ_homolog_subfam-C_membr-28"/>
</dbReference>
<proteinExistence type="predicted"/>
<reference evidence="2 3" key="1">
    <citation type="submission" date="2023-10" db="EMBL/GenBank/DDBJ databases">
        <title>Virgibacillus halophilus 5B73C genome.</title>
        <authorList>
            <person name="Miliotis G."/>
            <person name="Sengupta P."/>
            <person name="Hameed A."/>
            <person name="Chuvochina M."/>
            <person name="Mcdonagh F."/>
            <person name="Simpson A.C."/>
            <person name="Singh N.K."/>
            <person name="Rekha P.D."/>
            <person name="Raman K."/>
            <person name="Hugenholtz P."/>
            <person name="Venkateswaran K."/>
        </authorList>
    </citation>
    <scope>NUCLEOTIDE SEQUENCE [LARGE SCALE GENOMIC DNA]</scope>
    <source>
        <strain evidence="2 3">5B73C</strain>
    </source>
</reference>
<evidence type="ECO:0000313" key="3">
    <source>
        <dbReference type="Proteomes" id="UP001281447"/>
    </source>
</evidence>
<organism evidence="2 3">
    <name type="scientific">Tigheibacillus halophilus</name>
    <dbReference type="NCBI Taxonomy" id="361280"/>
    <lineage>
        <taxon>Bacteria</taxon>
        <taxon>Bacillati</taxon>
        <taxon>Bacillota</taxon>
        <taxon>Bacilli</taxon>
        <taxon>Bacillales</taxon>
        <taxon>Bacillaceae</taxon>
        <taxon>Tigheibacillus</taxon>
    </lineage>
</organism>
<accession>A0ABU5C949</accession>
<feature type="domain" description="DnaJ homologue subfamily C member 28 conserved" evidence="1">
    <location>
        <begin position="22"/>
        <end position="84"/>
    </location>
</feature>
<dbReference type="Proteomes" id="UP001281447">
    <property type="component" value="Unassembled WGS sequence"/>
</dbReference>